<feature type="compositionally biased region" description="Low complexity" evidence="1">
    <location>
        <begin position="347"/>
        <end position="358"/>
    </location>
</feature>
<organism evidence="4 5">
    <name type="scientific">Actinobaculum suis</name>
    <dbReference type="NCBI Taxonomy" id="1657"/>
    <lineage>
        <taxon>Bacteria</taxon>
        <taxon>Bacillati</taxon>
        <taxon>Actinomycetota</taxon>
        <taxon>Actinomycetes</taxon>
        <taxon>Actinomycetales</taxon>
        <taxon>Actinomycetaceae</taxon>
        <taxon>Actinobaculum</taxon>
    </lineage>
</organism>
<reference evidence="5" key="1">
    <citation type="submission" date="2016-10" db="EMBL/GenBank/DDBJ databases">
        <authorList>
            <person name="Varghese N."/>
        </authorList>
    </citation>
    <scope>NUCLEOTIDE SEQUENCE [LARGE SCALE GENOMIC DNA]</scope>
    <source>
        <strain evidence="5">DSM 20639</strain>
    </source>
</reference>
<reference evidence="3" key="3">
    <citation type="submission" date="2023-10" db="EMBL/GenBank/DDBJ databases">
        <title>Whole Genome based description of the genera Actinobaculum and Actinotignum reveals a complex phylogenetic relationship within the species included in the genus Actinotignum.</title>
        <authorList>
            <person name="Jensen C.S."/>
            <person name="Dargis R."/>
            <person name="Kemp M."/>
            <person name="Christensen J.J."/>
        </authorList>
    </citation>
    <scope>NUCLEOTIDE SEQUENCE</scope>
    <source>
        <strain evidence="3">Actinobaculum_suis_CCUG19206T</strain>
    </source>
</reference>
<feature type="region of interest" description="Disordered" evidence="1">
    <location>
        <begin position="347"/>
        <end position="366"/>
    </location>
</feature>
<evidence type="ECO:0000259" key="2">
    <source>
        <dbReference type="Pfam" id="PF01636"/>
    </source>
</evidence>
<dbReference type="EMBL" id="JAWNFU010000003">
    <property type="protein sequence ID" value="MDY5153491.1"/>
    <property type="molecule type" value="Genomic_DNA"/>
</dbReference>
<dbReference type="EMBL" id="FNAU01000003">
    <property type="protein sequence ID" value="SDE19683.1"/>
    <property type="molecule type" value="Genomic_DNA"/>
</dbReference>
<keyword evidence="5" id="KW-1185">Reference proteome</keyword>
<evidence type="ECO:0000313" key="4">
    <source>
        <dbReference type="EMBL" id="SDE19683.1"/>
    </source>
</evidence>
<dbReference type="InterPro" id="IPR011009">
    <property type="entry name" value="Kinase-like_dom_sf"/>
</dbReference>
<dbReference type="Proteomes" id="UP001273799">
    <property type="component" value="Unassembled WGS sequence"/>
</dbReference>
<sequence length="494" mass="52124">MAITDGGEAQALALLTSGEAGAMLAVAYAPRAVHSWAVHSVHHRPGAGVTVGYQVVVTAEVGYAAGANPGASMGTAARDLPKVPTGAAVRSGASNNFAGGAGPSAAATATATEEKYVCASTAQLSRPDLPFLKHMTHGGVQVTLWEYPYDPELPALAVACSPRKMSELLGKRVGVELKSYRPTRRAVVRVVDEAGKGAFAKVLKPPAAGSLAKRHHMLTAAGVPAPRVLAENEQGLVLISQLAGEPLANALGRGLLGQARAVLDSLEATLDALPDSVMQLSRRAAWSDRVEHYAHAAATALPQIRSRAEAVAHGVRQILSTVPAGPLQPVHGDFYEANIFLRNIPETTAPASPNTTSTRPQGRIQEGTRGRVQGGRLEAGIIDVDSLGPGYRVDDWACLLGHMSVLPHLAPASYPHIRHDLESFCRMLEYRVSPPALYARCAGVTLSLVAGAARVDGTPWEEDALGRLTEAENWLRRAQSFLGPVDPRQPRKLR</sequence>
<dbReference type="RefSeq" id="WP_074661402.1">
    <property type="nucleotide sequence ID" value="NZ_FNAU01000003.1"/>
</dbReference>
<evidence type="ECO:0000313" key="3">
    <source>
        <dbReference type="EMBL" id="MDY5153491.1"/>
    </source>
</evidence>
<evidence type="ECO:0000256" key="1">
    <source>
        <dbReference type="SAM" id="MobiDB-lite"/>
    </source>
</evidence>
<gene>
    <name evidence="3" type="ORF">R6G71_05435</name>
    <name evidence="4" type="ORF">SAMN05421878_103126</name>
</gene>
<dbReference type="AlphaFoldDB" id="A0A1G7AY08"/>
<proteinExistence type="predicted"/>
<name>A0A1G7AY08_9ACTO</name>
<protein>
    <submittedName>
        <fullName evidence="3">Phosphotransferase</fullName>
    </submittedName>
</protein>
<dbReference type="SUPFAM" id="SSF56112">
    <property type="entry name" value="Protein kinase-like (PK-like)"/>
    <property type="match status" value="1"/>
</dbReference>
<dbReference type="Pfam" id="PF01636">
    <property type="entry name" value="APH"/>
    <property type="match status" value="1"/>
</dbReference>
<accession>A0A1G7AY08</accession>
<evidence type="ECO:0000313" key="5">
    <source>
        <dbReference type="Proteomes" id="UP000182744"/>
    </source>
</evidence>
<reference evidence="4" key="2">
    <citation type="submission" date="2016-10" db="EMBL/GenBank/DDBJ databases">
        <authorList>
            <person name="de Groot N.N."/>
        </authorList>
    </citation>
    <scope>NUCLEOTIDE SEQUENCE [LARGE SCALE GENOMIC DNA]</scope>
    <source>
        <strain evidence="4">DSM 20639</strain>
    </source>
</reference>
<feature type="domain" description="Aminoglycoside phosphotransferase" evidence="2">
    <location>
        <begin position="197"/>
        <end position="342"/>
    </location>
</feature>
<dbReference type="Proteomes" id="UP000182744">
    <property type="component" value="Unassembled WGS sequence"/>
</dbReference>
<dbReference type="InterPro" id="IPR002575">
    <property type="entry name" value="Aminoglycoside_PTrfase"/>
</dbReference>